<reference evidence="3 4" key="1">
    <citation type="submission" date="2019-04" db="EMBL/GenBank/DDBJ databases">
        <authorList>
            <person name="Embree M."/>
            <person name="Gaffney J.R."/>
        </authorList>
    </citation>
    <scope>NUCLEOTIDE SEQUENCE [LARGE SCALE GENOMIC DNA]</scope>
    <source>
        <strain evidence="3 4">JE7A12</strain>
    </source>
</reference>
<organism evidence="3 4">
    <name type="scientific">Ruminococcus bovis</name>
    <dbReference type="NCBI Taxonomy" id="2564099"/>
    <lineage>
        <taxon>Bacteria</taxon>
        <taxon>Bacillati</taxon>
        <taxon>Bacillota</taxon>
        <taxon>Clostridia</taxon>
        <taxon>Eubacteriales</taxon>
        <taxon>Oscillospiraceae</taxon>
        <taxon>Ruminococcus</taxon>
    </lineage>
</organism>
<evidence type="ECO:0008006" key="5">
    <source>
        <dbReference type="Google" id="ProtNLM"/>
    </source>
</evidence>
<keyword evidence="2" id="KW-0732">Signal</keyword>
<evidence type="ECO:0000313" key="3">
    <source>
        <dbReference type="EMBL" id="QCT06634.1"/>
    </source>
</evidence>
<feature type="chain" id="PRO_5038576104" description="Lipoprotein" evidence="2">
    <location>
        <begin position="20"/>
        <end position="116"/>
    </location>
</feature>
<evidence type="ECO:0000256" key="1">
    <source>
        <dbReference type="SAM" id="MobiDB-lite"/>
    </source>
</evidence>
<accession>A0A4P8XW36</accession>
<dbReference type="Proteomes" id="UP000301475">
    <property type="component" value="Chromosome"/>
</dbReference>
<dbReference type="RefSeq" id="WP_138156692.1">
    <property type="nucleotide sequence ID" value="NZ_CP039381.1"/>
</dbReference>
<gene>
    <name evidence="3" type="ORF">E5Z56_04320</name>
</gene>
<evidence type="ECO:0000256" key="2">
    <source>
        <dbReference type="SAM" id="SignalP"/>
    </source>
</evidence>
<sequence>MKKIFILLFCVVLLSVAFCGCGNSDEELRKVNNNSTDISTKVKVPPLNRNLKTESSTTANNSTIKESTTEFSTNIKENVEKGTEKSTTKSNNFKSKNKNKPTKNQEKSTLGFFDED</sequence>
<dbReference type="EMBL" id="CP039381">
    <property type="protein sequence ID" value="QCT06634.1"/>
    <property type="molecule type" value="Genomic_DNA"/>
</dbReference>
<protein>
    <recommendedName>
        <fullName evidence="5">Lipoprotein</fullName>
    </recommendedName>
</protein>
<dbReference type="OrthoDB" id="9774451at2"/>
<feature type="signal peptide" evidence="2">
    <location>
        <begin position="1"/>
        <end position="19"/>
    </location>
</feature>
<feature type="compositionally biased region" description="Polar residues" evidence="1">
    <location>
        <begin position="53"/>
        <end position="76"/>
    </location>
</feature>
<dbReference type="KEGG" id="ruj:E5Z56_04320"/>
<feature type="compositionally biased region" description="Basic and acidic residues" evidence="1">
    <location>
        <begin position="77"/>
        <end position="87"/>
    </location>
</feature>
<feature type="region of interest" description="Disordered" evidence="1">
    <location>
        <begin position="38"/>
        <end position="116"/>
    </location>
</feature>
<proteinExistence type="predicted"/>
<dbReference type="PROSITE" id="PS51257">
    <property type="entry name" value="PROKAR_LIPOPROTEIN"/>
    <property type="match status" value="1"/>
</dbReference>
<dbReference type="AlphaFoldDB" id="A0A4P8XW36"/>
<evidence type="ECO:0000313" key="4">
    <source>
        <dbReference type="Proteomes" id="UP000301475"/>
    </source>
</evidence>
<name>A0A4P8XW36_9FIRM</name>
<keyword evidence="4" id="KW-1185">Reference proteome</keyword>